<protein>
    <submittedName>
        <fullName evidence="1">Uncharacterized protein</fullName>
    </submittedName>
</protein>
<comment type="caution">
    <text evidence="1">The sequence shown here is derived from an EMBL/GenBank/DDBJ whole genome shotgun (WGS) entry which is preliminary data.</text>
</comment>
<reference evidence="1" key="1">
    <citation type="submission" date="2019-10" db="EMBL/GenBank/DDBJ databases">
        <title>Conservation and host-specific expression of non-tandemly repeated heterogenous ribosome RNA gene in arbuscular mycorrhizal fungi.</title>
        <authorList>
            <person name="Maeda T."/>
            <person name="Kobayashi Y."/>
            <person name="Nakagawa T."/>
            <person name="Ezawa T."/>
            <person name="Yamaguchi K."/>
            <person name="Bino T."/>
            <person name="Nishimoto Y."/>
            <person name="Shigenobu S."/>
            <person name="Kawaguchi M."/>
        </authorList>
    </citation>
    <scope>NUCLEOTIDE SEQUENCE</scope>
    <source>
        <strain evidence="1">HR1</strain>
    </source>
</reference>
<proteinExistence type="predicted"/>
<dbReference type="AlphaFoldDB" id="A0A8H3MBR3"/>
<organism evidence="1 2">
    <name type="scientific">Rhizophagus clarus</name>
    <dbReference type="NCBI Taxonomy" id="94130"/>
    <lineage>
        <taxon>Eukaryota</taxon>
        <taxon>Fungi</taxon>
        <taxon>Fungi incertae sedis</taxon>
        <taxon>Mucoromycota</taxon>
        <taxon>Glomeromycotina</taxon>
        <taxon>Glomeromycetes</taxon>
        <taxon>Glomerales</taxon>
        <taxon>Glomeraceae</taxon>
        <taxon>Rhizophagus</taxon>
    </lineage>
</organism>
<accession>A0A8H3MBR3</accession>
<sequence length="142" mass="16609">MDFGEFSSGLGALNFDCWFFKVFGHVENLTSGHWTCEVREMIWVLIVALELPEWALVLGFWKHQDGFGIGILETSKCFLGSGYWNAEMYNYLQFLFGYWVLTFGLGMYWKRLNCFCWILSDSGFDWTLDDSIRHIGIRLEAQ</sequence>
<gene>
    <name evidence="1" type="ORF">RCL2_003076100</name>
</gene>
<evidence type="ECO:0000313" key="2">
    <source>
        <dbReference type="Proteomes" id="UP000615446"/>
    </source>
</evidence>
<evidence type="ECO:0000313" key="1">
    <source>
        <dbReference type="EMBL" id="GET04458.1"/>
    </source>
</evidence>
<dbReference type="EMBL" id="BLAL01000356">
    <property type="protein sequence ID" value="GET04458.1"/>
    <property type="molecule type" value="Genomic_DNA"/>
</dbReference>
<name>A0A8H3MBR3_9GLOM</name>
<dbReference type="Proteomes" id="UP000615446">
    <property type="component" value="Unassembled WGS sequence"/>
</dbReference>